<keyword evidence="2" id="KW-1133">Transmembrane helix</keyword>
<name>A0A847UEZ0_9EURY</name>
<feature type="region of interest" description="Disordered" evidence="1">
    <location>
        <begin position="217"/>
        <end position="256"/>
    </location>
</feature>
<feature type="transmembrane region" description="Helical" evidence="2">
    <location>
        <begin position="45"/>
        <end position="67"/>
    </location>
</feature>
<evidence type="ECO:0000313" key="3">
    <source>
        <dbReference type="EMBL" id="NLV10004.1"/>
    </source>
</evidence>
<keyword evidence="2" id="KW-0812">Transmembrane</keyword>
<dbReference type="EMBL" id="WOYG01000001">
    <property type="protein sequence ID" value="NLV10004.1"/>
    <property type="molecule type" value="Genomic_DNA"/>
</dbReference>
<feature type="compositionally biased region" description="Polar residues" evidence="1">
    <location>
        <begin position="247"/>
        <end position="256"/>
    </location>
</feature>
<feature type="compositionally biased region" description="Basic and acidic residues" evidence="1">
    <location>
        <begin position="228"/>
        <end position="241"/>
    </location>
</feature>
<feature type="transmembrane region" description="Helical" evidence="2">
    <location>
        <begin position="20"/>
        <end position="39"/>
    </location>
</feature>
<dbReference type="RefSeq" id="WP_170093772.1">
    <property type="nucleotide sequence ID" value="NZ_WOYG01000001.1"/>
</dbReference>
<protein>
    <submittedName>
        <fullName evidence="3">Uncharacterized protein</fullName>
    </submittedName>
</protein>
<evidence type="ECO:0000313" key="4">
    <source>
        <dbReference type="Proteomes" id="UP000608662"/>
    </source>
</evidence>
<accession>A0A847UEZ0</accession>
<organism evidence="3 4">
    <name type="scientific">Halomicrobium mukohataei</name>
    <dbReference type="NCBI Taxonomy" id="57705"/>
    <lineage>
        <taxon>Archaea</taxon>
        <taxon>Methanobacteriati</taxon>
        <taxon>Methanobacteriota</taxon>
        <taxon>Stenosarchaea group</taxon>
        <taxon>Halobacteria</taxon>
        <taxon>Halobacteriales</taxon>
        <taxon>Haloarculaceae</taxon>
        <taxon>Halomicrobium</taxon>
    </lineage>
</organism>
<sequence>MTEPTFASNRDRLTWLLGEYKLLVSGMILGAFVLVIYYQPQLPGLPDWMAAVTVGWLLLGVPCYLVGAKIARWLHYRNWETVFHINAVTDEREKYKVPPDTWTDRDTDGAAPNIVNDGDDYEVREFEWFEDLTELRVTGTWLGAARDSALVTSKAHMERIHDSLLEKAEKLAQVRGQWSDKAVDLEEKIINTGAEARERGKMVDMTAAKDSWEEMRGRLNDGGDELLDVSHRDLAIDERGAPKPNGSEPTNGESNE</sequence>
<evidence type="ECO:0000256" key="2">
    <source>
        <dbReference type="SAM" id="Phobius"/>
    </source>
</evidence>
<dbReference type="OrthoDB" id="351168at2157"/>
<gene>
    <name evidence="3" type="ORF">GOC74_08680</name>
</gene>
<dbReference type="Proteomes" id="UP000608662">
    <property type="component" value="Unassembled WGS sequence"/>
</dbReference>
<dbReference type="AlphaFoldDB" id="A0A847UEZ0"/>
<comment type="caution">
    <text evidence="3">The sequence shown here is derived from an EMBL/GenBank/DDBJ whole genome shotgun (WGS) entry which is preliminary data.</text>
</comment>
<keyword evidence="2" id="KW-0472">Membrane</keyword>
<evidence type="ECO:0000256" key="1">
    <source>
        <dbReference type="SAM" id="MobiDB-lite"/>
    </source>
</evidence>
<proteinExistence type="predicted"/>
<reference evidence="3" key="1">
    <citation type="submission" date="2019-12" db="EMBL/GenBank/DDBJ databases">
        <title>Whole-genome sequence of Halomicrobium mukohataei pws1.</title>
        <authorList>
            <person name="Verma D.K."/>
            <person name="Gopal K."/>
            <person name="Prasad E.S."/>
        </authorList>
    </citation>
    <scope>NUCLEOTIDE SEQUENCE</scope>
    <source>
        <strain evidence="3">Pws1</strain>
    </source>
</reference>